<sequence length="176" mass="19906">MLPLPAVLATVQFFIQTGSQVLPSSRRPLVGLRVPGQQTPRVAIYLVRNEVKSSEVNAIDFFAPFANTKTAKLEFVHRIFVSQKNPTPARFTRNTSDQTMAKTPSKGITGEWNVIICSQDYMDKTSTSVMGLRAKLVCFLTFHETLDVDYAFVFQEYTLDQEPPESDRQVWRTQLG</sequence>
<evidence type="ECO:0000313" key="1">
    <source>
        <dbReference type="EMBL" id="KAL0572536.1"/>
    </source>
</evidence>
<proteinExistence type="predicted"/>
<organism evidence="1 2">
    <name type="scientific">Marasmius crinis-equi</name>
    <dbReference type="NCBI Taxonomy" id="585013"/>
    <lineage>
        <taxon>Eukaryota</taxon>
        <taxon>Fungi</taxon>
        <taxon>Dikarya</taxon>
        <taxon>Basidiomycota</taxon>
        <taxon>Agaricomycotina</taxon>
        <taxon>Agaricomycetes</taxon>
        <taxon>Agaricomycetidae</taxon>
        <taxon>Agaricales</taxon>
        <taxon>Marasmiineae</taxon>
        <taxon>Marasmiaceae</taxon>
        <taxon>Marasmius</taxon>
    </lineage>
</organism>
<keyword evidence="2" id="KW-1185">Reference proteome</keyword>
<dbReference type="Proteomes" id="UP001465976">
    <property type="component" value="Unassembled WGS sequence"/>
</dbReference>
<protein>
    <submittedName>
        <fullName evidence="1">Uncharacterized protein</fullName>
    </submittedName>
</protein>
<dbReference type="EMBL" id="JBAHYK010000617">
    <property type="protein sequence ID" value="KAL0572536.1"/>
    <property type="molecule type" value="Genomic_DNA"/>
</dbReference>
<name>A0ABR3FB46_9AGAR</name>
<evidence type="ECO:0000313" key="2">
    <source>
        <dbReference type="Proteomes" id="UP001465976"/>
    </source>
</evidence>
<accession>A0ABR3FB46</accession>
<comment type="caution">
    <text evidence="1">The sequence shown here is derived from an EMBL/GenBank/DDBJ whole genome shotgun (WGS) entry which is preliminary data.</text>
</comment>
<reference evidence="1 2" key="1">
    <citation type="submission" date="2024-02" db="EMBL/GenBank/DDBJ databases">
        <title>A draft genome for the cacao thread blight pathogen Marasmius crinis-equi.</title>
        <authorList>
            <person name="Cohen S.P."/>
            <person name="Baruah I.K."/>
            <person name="Amoako-Attah I."/>
            <person name="Bukari Y."/>
            <person name="Meinhardt L.W."/>
            <person name="Bailey B.A."/>
        </authorList>
    </citation>
    <scope>NUCLEOTIDE SEQUENCE [LARGE SCALE GENOMIC DNA]</scope>
    <source>
        <strain evidence="1 2">GH-76</strain>
    </source>
</reference>
<gene>
    <name evidence="1" type="ORF">V5O48_009430</name>
</gene>